<evidence type="ECO:0000313" key="2">
    <source>
        <dbReference type="Proteomes" id="UP000008466"/>
    </source>
</evidence>
<reference evidence="2" key="1">
    <citation type="submission" date="2011-02" db="EMBL/GenBank/DDBJ databases">
        <title>Complete sequence of Spirochaeta sp. Buddy.</title>
        <authorList>
            <person name="Lucas S."/>
            <person name="Copeland A."/>
            <person name="Lapidus A."/>
            <person name="Cheng J.-F."/>
            <person name="Goodwin L."/>
            <person name="Pitluck S."/>
            <person name="Zeytun A."/>
            <person name="Detter J.C."/>
            <person name="Han C."/>
            <person name="Tapia R."/>
            <person name="Land M."/>
            <person name="Hauser L."/>
            <person name="Kyrpides N."/>
            <person name="Ivanova N."/>
            <person name="Mikhailova N."/>
            <person name="Pagani I."/>
            <person name="Ritalahti K.M."/>
            <person name="Loeffler F.E."/>
            <person name="Woyke T."/>
        </authorList>
    </citation>
    <scope>NUCLEOTIDE SEQUENCE [LARGE SCALE GENOMIC DNA]</scope>
    <source>
        <strain evidence="2">ATCC BAA-1886 / DSM 22777 / Buddy</strain>
    </source>
</reference>
<gene>
    <name evidence="1" type="ordered locus">SpiBuddy_0281</name>
</gene>
<accession>F0RU33</accession>
<keyword evidence="2" id="KW-1185">Reference proteome</keyword>
<dbReference type="KEGG" id="sbu:SpiBuddy_0281"/>
<evidence type="ECO:0000313" key="1">
    <source>
        <dbReference type="EMBL" id="ADY12119.1"/>
    </source>
</evidence>
<dbReference type="AlphaFoldDB" id="F0RU33"/>
<dbReference type="HOGENOM" id="CLU_2496280_0_0_12"/>
<dbReference type="EMBL" id="CP002541">
    <property type="protein sequence ID" value="ADY12119.1"/>
    <property type="molecule type" value="Genomic_DNA"/>
</dbReference>
<proteinExistence type="predicted"/>
<organism evidence="1 2">
    <name type="scientific">Sphaerochaeta globosa (strain ATCC BAA-1886 / DSM 22777 / Buddy)</name>
    <name type="common">Spirochaeta sp. (strain Buddy)</name>
    <dbReference type="NCBI Taxonomy" id="158189"/>
    <lineage>
        <taxon>Bacteria</taxon>
        <taxon>Pseudomonadati</taxon>
        <taxon>Spirochaetota</taxon>
        <taxon>Spirochaetia</taxon>
        <taxon>Spirochaetales</taxon>
        <taxon>Sphaerochaetaceae</taxon>
        <taxon>Sphaerochaeta</taxon>
    </lineage>
</organism>
<sequence>MQREHPYTFIGRSVQSVQLSQQRVNTTGVHNTTFFLIFKIDFPYREEPACRRIPALAYIREKLFSCVTCDHKGMMSYPSIGLGETL</sequence>
<protein>
    <submittedName>
        <fullName evidence="1">Uncharacterized protein</fullName>
    </submittedName>
</protein>
<name>F0RU33_SPHGB</name>
<dbReference type="Proteomes" id="UP000008466">
    <property type="component" value="Chromosome"/>
</dbReference>
<dbReference type="STRING" id="158189.SpiBuddy_0281"/>